<feature type="domain" description="HTH lysR-type" evidence="5">
    <location>
        <begin position="1"/>
        <end position="58"/>
    </location>
</feature>
<dbReference type="FunFam" id="1.10.10.10:FF:000001">
    <property type="entry name" value="LysR family transcriptional regulator"/>
    <property type="match status" value="1"/>
</dbReference>
<comment type="caution">
    <text evidence="7">The sequence shown here is derived from an EMBL/GenBank/DDBJ whole genome shotgun (WGS) entry which is preliminary data.</text>
</comment>
<keyword evidence="3 7" id="KW-0238">DNA-binding</keyword>
<evidence type="ECO:0000256" key="4">
    <source>
        <dbReference type="ARBA" id="ARBA00023163"/>
    </source>
</evidence>
<reference evidence="6" key="4">
    <citation type="submission" date="2023-12" db="EMBL/GenBank/DDBJ databases">
        <authorList>
            <person name="Sun Q."/>
            <person name="Inoue M."/>
        </authorList>
    </citation>
    <scope>NUCLEOTIDE SEQUENCE</scope>
    <source>
        <strain evidence="6">JCM 10667</strain>
    </source>
</reference>
<dbReference type="GO" id="GO:0003677">
    <property type="term" value="F:DNA binding"/>
    <property type="evidence" value="ECO:0007669"/>
    <property type="project" value="UniProtKB-KW"/>
</dbReference>
<dbReference type="GO" id="GO:0032993">
    <property type="term" value="C:protein-DNA complex"/>
    <property type="evidence" value="ECO:0007669"/>
    <property type="project" value="TreeGrafter"/>
</dbReference>
<reference evidence="6" key="1">
    <citation type="journal article" date="2014" name="Int. J. Syst. Evol. Microbiol.">
        <title>Complete genome of a new Firmicutes species belonging to the dominant human colonic microbiota ('Ruminococcus bicirculans') reveals two chromosomes and a selective capacity to utilize plant glucans.</title>
        <authorList>
            <consortium name="NISC Comparative Sequencing Program"/>
            <person name="Wegmann U."/>
            <person name="Louis P."/>
            <person name="Goesmann A."/>
            <person name="Henrissat B."/>
            <person name="Duncan S.H."/>
            <person name="Flint H.J."/>
        </authorList>
    </citation>
    <scope>NUCLEOTIDE SEQUENCE</scope>
    <source>
        <strain evidence="6">JCM 10667</strain>
    </source>
</reference>
<evidence type="ECO:0000256" key="3">
    <source>
        <dbReference type="ARBA" id="ARBA00023125"/>
    </source>
</evidence>
<gene>
    <name evidence="7" type="ORF">F4557_003302</name>
    <name evidence="6" type="ORF">GCM10009546_31300</name>
</gene>
<keyword evidence="9" id="KW-1185">Reference proteome</keyword>
<dbReference type="RefSeq" id="WP_184883816.1">
    <property type="nucleotide sequence ID" value="NZ_BAAAHD010000025.1"/>
</dbReference>
<dbReference type="PANTHER" id="PTHR30346:SF28">
    <property type="entry name" value="HTH-TYPE TRANSCRIPTIONAL REGULATOR CYNR"/>
    <property type="match status" value="1"/>
</dbReference>
<dbReference type="Gene3D" id="1.10.10.10">
    <property type="entry name" value="Winged helix-like DNA-binding domain superfamily/Winged helix DNA-binding domain"/>
    <property type="match status" value="1"/>
</dbReference>
<sequence length="301" mass="32178">MDVRQLEYFLAVVDHGGFNRAAGALFVAQPSLSQAIRGLEKDLGTQLFHRNGRRVVLTEAGRALIGPARQAVRSLEVARESVTAAHGLRTGRIAVASMPSPAIEPLGGMVQRFAARYPGVDVVLRDAPVPGAVIDMVRTGVTELGLLSAWEPPATTDVDLHPVGEQRLVLVAPPDGPFEPGPPLPRERLAGHRLIAGERGTGMRRLADEIRASGVDVPFAVETDHRAAILSLVLKGVGVAILAEAWRPLALRAGAVVRDLDPPASLHIALAGRKGWLSPIAEEFLRMALSRDPWTDPETGR</sequence>
<protein>
    <submittedName>
        <fullName evidence="7">DNA-binding transcriptional LysR family regulator</fullName>
    </submittedName>
    <submittedName>
        <fullName evidence="6">LysR substrate-binding domain-containing protein</fullName>
    </submittedName>
</protein>
<dbReference type="InterPro" id="IPR005119">
    <property type="entry name" value="LysR_subst-bd"/>
</dbReference>
<reference evidence="7 8" key="3">
    <citation type="submission" date="2020-08" db="EMBL/GenBank/DDBJ databases">
        <title>Sequencing the genomes of 1000 actinobacteria strains.</title>
        <authorList>
            <person name="Klenk H.-P."/>
        </authorList>
    </citation>
    <scope>NUCLEOTIDE SEQUENCE [LARGE SCALE GENOMIC DNA]</scope>
    <source>
        <strain evidence="7 8">DSM 44772</strain>
    </source>
</reference>
<dbReference type="Proteomes" id="UP001501427">
    <property type="component" value="Unassembled WGS sequence"/>
</dbReference>
<evidence type="ECO:0000313" key="9">
    <source>
        <dbReference type="Proteomes" id="UP001501427"/>
    </source>
</evidence>
<evidence type="ECO:0000256" key="1">
    <source>
        <dbReference type="ARBA" id="ARBA00009437"/>
    </source>
</evidence>
<dbReference type="SUPFAM" id="SSF46785">
    <property type="entry name" value="Winged helix' DNA-binding domain"/>
    <property type="match status" value="1"/>
</dbReference>
<keyword evidence="4" id="KW-0804">Transcription</keyword>
<evidence type="ECO:0000313" key="7">
    <source>
        <dbReference type="EMBL" id="MBB4774884.1"/>
    </source>
</evidence>
<accession>A0A7W7IDI5</accession>
<dbReference type="EMBL" id="BAAAHD010000025">
    <property type="protein sequence ID" value="GAA0566638.1"/>
    <property type="molecule type" value="Genomic_DNA"/>
</dbReference>
<dbReference type="InterPro" id="IPR000847">
    <property type="entry name" value="LysR_HTH_N"/>
</dbReference>
<dbReference type="EMBL" id="JACHMV010000001">
    <property type="protein sequence ID" value="MBB4774884.1"/>
    <property type="molecule type" value="Genomic_DNA"/>
</dbReference>
<evidence type="ECO:0000256" key="2">
    <source>
        <dbReference type="ARBA" id="ARBA00023015"/>
    </source>
</evidence>
<organism evidence="7 8">
    <name type="scientific">Actinomadura livida</name>
    <dbReference type="NCBI Taxonomy" id="79909"/>
    <lineage>
        <taxon>Bacteria</taxon>
        <taxon>Bacillati</taxon>
        <taxon>Actinomycetota</taxon>
        <taxon>Actinomycetes</taxon>
        <taxon>Streptosporangiales</taxon>
        <taxon>Thermomonosporaceae</taxon>
        <taxon>Actinomadura</taxon>
    </lineage>
</organism>
<evidence type="ECO:0000259" key="5">
    <source>
        <dbReference type="PROSITE" id="PS50931"/>
    </source>
</evidence>
<dbReference type="Pfam" id="PF03466">
    <property type="entry name" value="LysR_substrate"/>
    <property type="match status" value="1"/>
</dbReference>
<dbReference type="PRINTS" id="PR00039">
    <property type="entry name" value="HTHLYSR"/>
</dbReference>
<comment type="similarity">
    <text evidence="1">Belongs to the LysR transcriptional regulatory family.</text>
</comment>
<name>A0A7W7IDI5_9ACTN</name>
<dbReference type="PROSITE" id="PS50931">
    <property type="entry name" value="HTH_LYSR"/>
    <property type="match status" value="1"/>
</dbReference>
<dbReference type="SUPFAM" id="SSF53850">
    <property type="entry name" value="Periplasmic binding protein-like II"/>
    <property type="match status" value="1"/>
</dbReference>
<dbReference type="InterPro" id="IPR036390">
    <property type="entry name" value="WH_DNA-bd_sf"/>
</dbReference>
<dbReference type="Pfam" id="PF00126">
    <property type="entry name" value="HTH_1"/>
    <property type="match status" value="1"/>
</dbReference>
<dbReference type="Gene3D" id="3.40.190.290">
    <property type="match status" value="1"/>
</dbReference>
<evidence type="ECO:0000313" key="8">
    <source>
        <dbReference type="Proteomes" id="UP000549343"/>
    </source>
</evidence>
<dbReference type="AlphaFoldDB" id="A0A7W7IDI5"/>
<dbReference type="Proteomes" id="UP000549343">
    <property type="component" value="Unassembled WGS sequence"/>
</dbReference>
<dbReference type="CDD" id="cd05466">
    <property type="entry name" value="PBP2_LTTR_substrate"/>
    <property type="match status" value="1"/>
</dbReference>
<evidence type="ECO:0000313" key="6">
    <source>
        <dbReference type="EMBL" id="GAA0566638.1"/>
    </source>
</evidence>
<dbReference type="InterPro" id="IPR036388">
    <property type="entry name" value="WH-like_DNA-bd_sf"/>
</dbReference>
<keyword evidence="2" id="KW-0805">Transcription regulation</keyword>
<reference evidence="9" key="2">
    <citation type="journal article" date="2019" name="Int. J. Syst. Evol. Microbiol.">
        <title>The Global Catalogue of Microorganisms (GCM) 10K type strain sequencing project: providing services to taxonomists for standard genome sequencing and annotation.</title>
        <authorList>
            <consortium name="The Broad Institute Genomics Platform"/>
            <consortium name="The Broad Institute Genome Sequencing Center for Infectious Disease"/>
            <person name="Wu L."/>
            <person name="Ma J."/>
        </authorList>
    </citation>
    <scope>NUCLEOTIDE SEQUENCE [LARGE SCALE GENOMIC DNA]</scope>
    <source>
        <strain evidence="9">JCM 10667</strain>
    </source>
</reference>
<dbReference type="PANTHER" id="PTHR30346">
    <property type="entry name" value="TRANSCRIPTIONAL DUAL REGULATOR HCAR-RELATED"/>
    <property type="match status" value="1"/>
</dbReference>
<proteinExistence type="inferred from homology"/>
<dbReference type="GO" id="GO:0003700">
    <property type="term" value="F:DNA-binding transcription factor activity"/>
    <property type="evidence" value="ECO:0007669"/>
    <property type="project" value="InterPro"/>
</dbReference>